<organism evidence="3 4">
    <name type="scientific">Bifidobacterium bombi DSM 19703</name>
    <dbReference type="NCBI Taxonomy" id="1341695"/>
    <lineage>
        <taxon>Bacteria</taxon>
        <taxon>Bacillati</taxon>
        <taxon>Actinomycetota</taxon>
        <taxon>Actinomycetes</taxon>
        <taxon>Bifidobacteriales</taxon>
        <taxon>Bifidobacteriaceae</taxon>
        <taxon>Bifidobacterium</taxon>
    </lineage>
</organism>
<dbReference type="RefSeq" id="WP_044086575.1">
    <property type="nucleotide sequence ID" value="NZ_ATLK01000001.1"/>
</dbReference>
<feature type="compositionally biased region" description="Low complexity" evidence="1">
    <location>
        <begin position="115"/>
        <end position="132"/>
    </location>
</feature>
<feature type="region of interest" description="Disordered" evidence="1">
    <location>
        <begin position="1"/>
        <end position="60"/>
    </location>
</feature>
<evidence type="ECO:0000313" key="3">
    <source>
        <dbReference type="EMBL" id="KFF31052.1"/>
    </source>
</evidence>
<dbReference type="EMBL" id="ATLK01000001">
    <property type="protein sequence ID" value="KFF31052.1"/>
    <property type="molecule type" value="Genomic_DNA"/>
</dbReference>
<dbReference type="STRING" id="1341695.BBOMB_0383"/>
<comment type="caution">
    <text evidence="3">The sequence shown here is derived from an EMBL/GenBank/DDBJ whole genome shotgun (WGS) entry which is preliminary data.</text>
</comment>
<feature type="compositionally biased region" description="Basic and acidic residues" evidence="1">
    <location>
        <begin position="26"/>
        <end position="35"/>
    </location>
</feature>
<keyword evidence="4" id="KW-1185">Reference proteome</keyword>
<evidence type="ECO:0000313" key="4">
    <source>
        <dbReference type="Proteomes" id="UP000028730"/>
    </source>
</evidence>
<name>A0A080N289_9BIFI</name>
<dbReference type="eggNOG" id="ENOG5032IEZ">
    <property type="taxonomic scope" value="Bacteria"/>
</dbReference>
<dbReference type="Proteomes" id="UP000028730">
    <property type="component" value="Unassembled WGS sequence"/>
</dbReference>
<keyword evidence="2" id="KW-0812">Transmembrane</keyword>
<keyword evidence="2" id="KW-1133">Transmembrane helix</keyword>
<evidence type="ECO:0000256" key="1">
    <source>
        <dbReference type="SAM" id="MobiDB-lite"/>
    </source>
</evidence>
<feature type="region of interest" description="Disordered" evidence="1">
    <location>
        <begin position="112"/>
        <end position="140"/>
    </location>
</feature>
<gene>
    <name evidence="3" type="ORF">BBOMB_0383</name>
</gene>
<evidence type="ECO:0000256" key="2">
    <source>
        <dbReference type="SAM" id="Phobius"/>
    </source>
</evidence>
<keyword evidence="2" id="KW-0472">Membrane</keyword>
<accession>A0A080N289</accession>
<feature type="compositionally biased region" description="Basic and acidic residues" evidence="1">
    <location>
        <begin position="42"/>
        <end position="60"/>
    </location>
</feature>
<feature type="transmembrane region" description="Helical" evidence="2">
    <location>
        <begin position="262"/>
        <end position="283"/>
    </location>
</feature>
<sequence>MAEEKTPEIVNMERAQKAYKQARSAYKSDRSDAKSTLKKAQRSHDKDVKSAEKALEEERERLTRPLASFAGAKLYWDHIEHKKSSLALEEGMVVEVNSSGNTYTTVANTGTIETSSSSPVASASSSAFSENSSIDEGGVSTASRDTRNLFITLKTSNNSMTIQCDPDKEKGARDFADDIAAAASKVTAQAEVNRSRINEAHSEIAKSRGDVDGVNLAKDSFTTVESDTTQLDEAKLRLDQAVSAVPPEELNEYRSVHRRRKAVAILVCVILVIIVLVAVYVLLR</sequence>
<proteinExistence type="predicted"/>
<reference evidence="3 4" key="1">
    <citation type="journal article" date="2014" name="Appl. Environ. Microbiol.">
        <title>Genomic encyclopedia of type strains of the genus Bifidobacterium.</title>
        <authorList>
            <person name="Milani C."/>
            <person name="Lugli G.A."/>
            <person name="Duranti S."/>
            <person name="Turroni F."/>
            <person name="Bottacini F."/>
            <person name="Mangifesta M."/>
            <person name="Sanchez B."/>
            <person name="Viappiani A."/>
            <person name="Mancabelli L."/>
            <person name="Taminiau B."/>
            <person name="Delcenserie V."/>
            <person name="Barrangou R."/>
            <person name="Margolles A."/>
            <person name="van Sinderen D."/>
            <person name="Ventura M."/>
        </authorList>
    </citation>
    <scope>NUCLEOTIDE SEQUENCE [LARGE SCALE GENOMIC DNA]</scope>
    <source>
        <strain evidence="3 4">DSM 19703</strain>
    </source>
</reference>
<protein>
    <submittedName>
        <fullName evidence="3">Uncharacterized protein</fullName>
    </submittedName>
</protein>
<dbReference type="OrthoDB" id="10015310at2"/>
<dbReference type="AlphaFoldDB" id="A0A080N289"/>